<feature type="transmembrane region" description="Helical" evidence="9">
    <location>
        <begin position="510"/>
        <end position="540"/>
    </location>
</feature>
<feature type="transmembrane region" description="Helical" evidence="9">
    <location>
        <begin position="31"/>
        <end position="50"/>
    </location>
</feature>
<feature type="transmembrane region" description="Helical" evidence="9">
    <location>
        <begin position="552"/>
        <end position="577"/>
    </location>
</feature>
<keyword evidence="7 9" id="KW-0472">Membrane</keyword>
<dbReference type="PANTHER" id="PTHR33362">
    <property type="entry name" value="SIALIC ACID TRAP TRANSPORTER PERMEASE PROTEIN SIAT-RELATED"/>
    <property type="match status" value="1"/>
</dbReference>
<gene>
    <name evidence="12" type="ORF">F1189_25520</name>
</gene>
<evidence type="ECO:0000256" key="8">
    <source>
        <dbReference type="RuleBase" id="RU369079"/>
    </source>
</evidence>
<proteinExistence type="predicted"/>
<dbReference type="InterPro" id="IPR004681">
    <property type="entry name" value="TRAP_DctM"/>
</dbReference>
<name>A0A5M6ILL2_9PROT</name>
<accession>A0A5M6ILL2</accession>
<feature type="transmembrane region" description="Helical" evidence="9">
    <location>
        <begin position="200"/>
        <end position="232"/>
    </location>
</feature>
<protein>
    <submittedName>
        <fullName evidence="12">TRAP transporter large permease subunit</fullName>
    </submittedName>
</protein>
<keyword evidence="3" id="KW-1003">Cell membrane</keyword>
<feature type="transmembrane region" description="Helical" evidence="9">
    <location>
        <begin position="410"/>
        <end position="428"/>
    </location>
</feature>
<evidence type="ECO:0000259" key="11">
    <source>
        <dbReference type="Pfam" id="PF06808"/>
    </source>
</evidence>
<dbReference type="InterPro" id="IPR055348">
    <property type="entry name" value="DctQ"/>
</dbReference>
<dbReference type="EMBL" id="VWPK01000058">
    <property type="protein sequence ID" value="KAA5609163.1"/>
    <property type="molecule type" value="Genomic_DNA"/>
</dbReference>
<keyword evidence="4 8" id="KW-0997">Cell inner membrane</keyword>
<evidence type="ECO:0000313" key="12">
    <source>
        <dbReference type="EMBL" id="KAA5609163.1"/>
    </source>
</evidence>
<evidence type="ECO:0000256" key="9">
    <source>
        <dbReference type="SAM" id="Phobius"/>
    </source>
</evidence>
<evidence type="ECO:0000256" key="1">
    <source>
        <dbReference type="ARBA" id="ARBA00004429"/>
    </source>
</evidence>
<dbReference type="Pfam" id="PF06808">
    <property type="entry name" value="DctM"/>
    <property type="match status" value="1"/>
</dbReference>
<keyword evidence="2 8" id="KW-0813">Transport</keyword>
<evidence type="ECO:0000256" key="3">
    <source>
        <dbReference type="ARBA" id="ARBA00022475"/>
    </source>
</evidence>
<feature type="transmembrane region" description="Helical" evidence="9">
    <location>
        <begin position="363"/>
        <end position="389"/>
    </location>
</feature>
<dbReference type="GO" id="GO:0022857">
    <property type="term" value="F:transmembrane transporter activity"/>
    <property type="evidence" value="ECO:0007669"/>
    <property type="project" value="UniProtKB-UniRule"/>
</dbReference>
<dbReference type="NCBIfam" id="TIGR00786">
    <property type="entry name" value="dctM"/>
    <property type="match status" value="1"/>
</dbReference>
<feature type="transmembrane region" description="Helical" evidence="9">
    <location>
        <begin position="434"/>
        <end position="453"/>
    </location>
</feature>
<evidence type="ECO:0000259" key="10">
    <source>
        <dbReference type="Pfam" id="PF04290"/>
    </source>
</evidence>
<keyword evidence="6 9" id="KW-1133">Transmembrane helix</keyword>
<evidence type="ECO:0000256" key="6">
    <source>
        <dbReference type="ARBA" id="ARBA00022989"/>
    </source>
</evidence>
<evidence type="ECO:0000256" key="4">
    <source>
        <dbReference type="ARBA" id="ARBA00022519"/>
    </source>
</evidence>
<dbReference type="Pfam" id="PF04290">
    <property type="entry name" value="DctQ"/>
    <property type="match status" value="1"/>
</dbReference>
<comment type="subcellular location">
    <subcellularLocation>
        <location evidence="1 8">Cell inner membrane</location>
        <topology evidence="1 8">Multi-pass membrane protein</topology>
    </subcellularLocation>
</comment>
<dbReference type="Proteomes" id="UP000325255">
    <property type="component" value="Unassembled WGS sequence"/>
</dbReference>
<evidence type="ECO:0000313" key="13">
    <source>
        <dbReference type="Proteomes" id="UP000325255"/>
    </source>
</evidence>
<feature type="transmembrane region" description="Helical" evidence="9">
    <location>
        <begin position="142"/>
        <end position="159"/>
    </location>
</feature>
<sequence>MSGFVDGQADGLRHLCALFDRWLGHAVELPAAALVVAEMVVLFTGIVFRYGLGHPLVWTDELASILFLWLCMLGAVVAQRRGGHMRLTAIVNRLPDHWRTRLETLAAVIAALFVLEIILPAVEYATDEWMITTPALGIPDTWRAAAILVGAVLMLAVALLQMAQRASLRDLGFCLPIIVACAAGLWIAQPALEAMGNWNLLVFFGVLVSVLVLTGTPIAFAFGVGAMSYLGLMTEMPMSIVVSRMDEGMSTLVLLAVPLFIFLGLLIEMTGLAALLVNLMAALVGHLRGGLSYVLVGAMYLVSGISGSKAADMAAIAPVLLPEMARRGKPSGEMIGLLSSSAAMAETIPPSIVLITVGSVTGVSIAGLFSGGLLPAALGALGLVLVAYVRSRGEDVGDAKRASGREIGRAFIAAVPALILPLLIRWAVVSGIATATEVSTIGVVYTLLVSLLISRHLDLKRMVPLLVDTAALSGAILIILGTATAMAWALTQSGFSHDLAATMAAMPGGAGGFLALSIVVFAILGSVLEGIPAIVLFGPLLFPVAGELGINLVHYAIVVVLSMSLGLFTPPFGIGFYQACAIGRVTPDKAVHACWPYMAALLVATIIVAAVPWLALPGF</sequence>
<evidence type="ECO:0000256" key="7">
    <source>
        <dbReference type="ARBA" id="ARBA00023136"/>
    </source>
</evidence>
<keyword evidence="5 9" id="KW-0812">Transmembrane</keyword>
<comment type="caution">
    <text evidence="12">The sequence shown here is derived from an EMBL/GenBank/DDBJ whole genome shotgun (WGS) entry which is preliminary data.</text>
</comment>
<feature type="transmembrane region" description="Helical" evidence="9">
    <location>
        <begin position="465"/>
        <end position="490"/>
    </location>
</feature>
<dbReference type="AlphaFoldDB" id="A0A5M6ILL2"/>
<feature type="transmembrane region" description="Helical" evidence="9">
    <location>
        <begin position="334"/>
        <end position="357"/>
    </location>
</feature>
<dbReference type="OrthoDB" id="7847241at2"/>
<feature type="transmembrane region" description="Helical" evidence="9">
    <location>
        <begin position="597"/>
        <end position="616"/>
    </location>
</feature>
<feature type="domain" description="TRAP C4-dicarboxylate transport system permease DctM subunit" evidence="11">
    <location>
        <begin position="207"/>
        <end position="614"/>
    </location>
</feature>
<keyword evidence="13" id="KW-1185">Reference proteome</keyword>
<evidence type="ECO:0000256" key="2">
    <source>
        <dbReference type="ARBA" id="ARBA00022448"/>
    </source>
</evidence>
<feature type="transmembrane region" description="Helical" evidence="9">
    <location>
        <begin position="102"/>
        <end position="122"/>
    </location>
</feature>
<dbReference type="InterPro" id="IPR010656">
    <property type="entry name" value="DctM"/>
</dbReference>
<feature type="domain" description="Tripartite ATP-independent periplasmic transporters DctQ component" evidence="10">
    <location>
        <begin position="39"/>
        <end position="166"/>
    </location>
</feature>
<dbReference type="GO" id="GO:0005886">
    <property type="term" value="C:plasma membrane"/>
    <property type="evidence" value="ECO:0007669"/>
    <property type="project" value="UniProtKB-SubCell"/>
</dbReference>
<dbReference type="PANTHER" id="PTHR33362:SF2">
    <property type="entry name" value="TRAP TRANSPORTER LARGE PERMEASE PROTEIN"/>
    <property type="match status" value="1"/>
</dbReference>
<reference evidence="12 13" key="1">
    <citation type="submission" date="2019-09" db="EMBL/GenBank/DDBJ databases">
        <title>Genome sequence of Rhodovastum atsumiense, a diverse member of the Acetobacteraceae family of non-sulfur purple photosynthetic bacteria.</title>
        <authorList>
            <person name="Meyer T."/>
            <person name="Kyndt J."/>
        </authorList>
    </citation>
    <scope>NUCLEOTIDE SEQUENCE [LARGE SCALE GENOMIC DNA]</scope>
    <source>
        <strain evidence="12 13">DSM 21279</strain>
    </source>
</reference>
<comment type="function">
    <text evidence="8">Part of the tripartite ATP-independent periplasmic (TRAP) transport system.</text>
</comment>
<feature type="transmembrane region" description="Helical" evidence="9">
    <location>
        <begin position="252"/>
        <end position="277"/>
    </location>
</feature>
<feature type="transmembrane region" description="Helical" evidence="9">
    <location>
        <begin position="171"/>
        <end position="188"/>
    </location>
</feature>
<organism evidence="12 13">
    <name type="scientific">Rhodovastum atsumiense</name>
    <dbReference type="NCBI Taxonomy" id="504468"/>
    <lineage>
        <taxon>Bacteria</taxon>
        <taxon>Pseudomonadati</taxon>
        <taxon>Pseudomonadota</taxon>
        <taxon>Alphaproteobacteria</taxon>
        <taxon>Acetobacterales</taxon>
        <taxon>Acetobacteraceae</taxon>
        <taxon>Rhodovastum</taxon>
    </lineage>
</organism>
<evidence type="ECO:0000256" key="5">
    <source>
        <dbReference type="ARBA" id="ARBA00022692"/>
    </source>
</evidence>
<feature type="transmembrane region" description="Helical" evidence="9">
    <location>
        <begin position="62"/>
        <end position="81"/>
    </location>
</feature>